<dbReference type="InterPro" id="IPR038377">
    <property type="entry name" value="Na/Glc_symporter_sf"/>
</dbReference>
<evidence type="ECO:0000313" key="15">
    <source>
        <dbReference type="EMBL" id="KYC68299.1"/>
    </source>
</evidence>
<dbReference type="InterPro" id="IPR011851">
    <property type="entry name" value="Na/Pro_symporter"/>
</dbReference>
<keyword evidence="7 14" id="KW-1133">Transmembrane helix</keyword>
<evidence type="ECO:0000256" key="9">
    <source>
        <dbReference type="ARBA" id="ARBA00023065"/>
    </source>
</evidence>
<evidence type="ECO:0000256" key="11">
    <source>
        <dbReference type="ARBA" id="ARBA00023201"/>
    </source>
</evidence>
<evidence type="ECO:0000256" key="2">
    <source>
        <dbReference type="ARBA" id="ARBA00006434"/>
    </source>
</evidence>
<keyword evidence="14" id="KW-0029">Amino-acid transport</keyword>
<dbReference type="PATRIC" id="fig|1398.25.peg.3173"/>
<evidence type="ECO:0000256" key="6">
    <source>
        <dbReference type="ARBA" id="ARBA00022847"/>
    </source>
</evidence>
<dbReference type="NCBIfam" id="TIGR02121">
    <property type="entry name" value="Na_Pro_sym"/>
    <property type="match status" value="1"/>
</dbReference>
<dbReference type="InterPro" id="IPR001734">
    <property type="entry name" value="Na/solute_symporter"/>
</dbReference>
<dbReference type="CDD" id="cd11475">
    <property type="entry name" value="SLC5sbd_PutP"/>
    <property type="match status" value="1"/>
</dbReference>
<dbReference type="GO" id="GO:0031402">
    <property type="term" value="F:sodium ion binding"/>
    <property type="evidence" value="ECO:0007669"/>
    <property type="project" value="UniProtKB-UniRule"/>
</dbReference>
<dbReference type="GO" id="GO:0005298">
    <property type="term" value="F:proline:sodium symporter activity"/>
    <property type="evidence" value="ECO:0007669"/>
    <property type="project" value="UniProtKB-UniRule"/>
</dbReference>
<evidence type="ECO:0000256" key="10">
    <source>
        <dbReference type="ARBA" id="ARBA00023136"/>
    </source>
</evidence>
<accession>A0A150KDZ3</accession>
<protein>
    <recommendedName>
        <fullName evidence="14">Sodium/proline symporter</fullName>
    </recommendedName>
    <alternativeName>
        <fullName evidence="14">Proline permease</fullName>
    </alternativeName>
</protein>
<feature type="transmembrane region" description="Helical" evidence="14">
    <location>
        <begin position="464"/>
        <end position="482"/>
    </location>
</feature>
<feature type="transmembrane region" description="Helical" evidence="14">
    <location>
        <begin position="73"/>
        <end position="91"/>
    </location>
</feature>
<evidence type="ECO:0000256" key="1">
    <source>
        <dbReference type="ARBA" id="ARBA00004651"/>
    </source>
</evidence>
<feature type="transmembrane region" description="Helical" evidence="14">
    <location>
        <begin position="434"/>
        <end position="452"/>
    </location>
</feature>
<feature type="transmembrane region" description="Helical" evidence="14">
    <location>
        <begin position="294"/>
        <end position="314"/>
    </location>
</feature>
<dbReference type="PANTHER" id="PTHR48086:SF3">
    <property type="entry name" value="SODIUM_PROLINE SYMPORTER"/>
    <property type="match status" value="1"/>
</dbReference>
<dbReference type="EMBL" id="LQYI01000058">
    <property type="protein sequence ID" value="KYC68299.1"/>
    <property type="molecule type" value="Genomic_DNA"/>
</dbReference>
<keyword evidence="10 14" id="KW-0472">Membrane</keyword>
<keyword evidence="9 14" id="KW-0406">Ion transport</keyword>
<feature type="transmembrane region" description="Helical" evidence="14">
    <location>
        <begin position="253"/>
        <end position="274"/>
    </location>
</feature>
<dbReference type="GO" id="GO:0015824">
    <property type="term" value="P:proline transport"/>
    <property type="evidence" value="ECO:0007669"/>
    <property type="project" value="UniProtKB-UniRule"/>
</dbReference>
<evidence type="ECO:0000256" key="13">
    <source>
        <dbReference type="RuleBase" id="RU362091"/>
    </source>
</evidence>
<keyword evidence="8 14" id="KW-0915">Sodium</keyword>
<dbReference type="Gene3D" id="1.20.1730.10">
    <property type="entry name" value="Sodium/glucose cotransporter"/>
    <property type="match status" value="1"/>
</dbReference>
<dbReference type="GO" id="GO:0015193">
    <property type="term" value="F:L-proline transmembrane transporter activity"/>
    <property type="evidence" value="ECO:0007669"/>
    <property type="project" value="TreeGrafter"/>
</dbReference>
<keyword evidence="11 14" id="KW-0739">Sodium transport</keyword>
<dbReference type="GO" id="GO:0005886">
    <property type="term" value="C:plasma membrane"/>
    <property type="evidence" value="ECO:0007669"/>
    <property type="project" value="UniProtKB-SubCell"/>
</dbReference>
<comment type="subcellular location">
    <subcellularLocation>
        <location evidence="1 14">Cell membrane</location>
        <topology evidence="1 14">Multi-pass membrane protein</topology>
    </subcellularLocation>
</comment>
<keyword evidence="4 14" id="KW-1003">Cell membrane</keyword>
<evidence type="ECO:0000256" key="3">
    <source>
        <dbReference type="ARBA" id="ARBA00022448"/>
    </source>
</evidence>
<dbReference type="PROSITE" id="PS00457">
    <property type="entry name" value="NA_SOLUT_SYMP_2"/>
    <property type="match status" value="1"/>
</dbReference>
<comment type="catalytic activity">
    <reaction evidence="12">
        <text>L-proline(in) + Na(+)(in) = L-proline(out) + Na(+)(out)</text>
        <dbReference type="Rhea" id="RHEA:28967"/>
        <dbReference type="ChEBI" id="CHEBI:29101"/>
        <dbReference type="ChEBI" id="CHEBI:60039"/>
    </reaction>
</comment>
<proteinExistence type="inferred from homology"/>
<dbReference type="PANTHER" id="PTHR48086">
    <property type="entry name" value="SODIUM/PROLINE SYMPORTER-RELATED"/>
    <property type="match status" value="1"/>
</dbReference>
<evidence type="ECO:0000256" key="14">
    <source>
        <dbReference type="RuleBase" id="RU366012"/>
    </source>
</evidence>
<sequence>MAVFLFVLMATEILTYSGLECEKQSVAADCFLEYSVGFKNTPLLNRYYDDKMLLKGPKTKGEMTSVSDQTLKMISIAIYMVLMLWIGWVAYRRTSNLDDYMLGGRSLGPAVAALSAGAADMSGWLLMGLPGGIYLTGLADAWIAIGLTIGAYLNWRLVAPRLRSYTKVAGDSITIPSYLENRFKDPTKMLRLVSALVILIFFTLYVSSGMVSGAVFFENSFHTSYYVGLVIVAGVVVLYTLFGGFLAVSWTDFVQGLIMVIALVLVPIVAFTKTGGPVETFHTVKSINPDLLDFFKGTTALGIISALAWGLGYVGQPHIIVRFMAIKSVKETKSARRIGISWMILSLIGTSLTALIGIAYFHQPGHKLDNPETVFIQLGQILFHPLIAGFVLAAVLAAIMSTVSSQLLVTSSALTEDLYKLFFRRNASDKESVFFGRLAVLVVSVAAALLALNRDSTILQLVSYAWAGFGASFGPVIFLSLFWRKMNHWGALFGMIVGAVTVIVWTVSGLDAKLYSMVPGFAFNLIISMIVSIATYKHHAGIEEEFNDSLSALKKES</sequence>
<evidence type="ECO:0000256" key="7">
    <source>
        <dbReference type="ARBA" id="ARBA00022989"/>
    </source>
</evidence>
<feature type="transmembrane region" description="Helical" evidence="14">
    <location>
        <begin position="133"/>
        <end position="155"/>
    </location>
</feature>
<evidence type="ECO:0000256" key="12">
    <source>
        <dbReference type="ARBA" id="ARBA00033708"/>
    </source>
</evidence>
<feature type="transmembrane region" description="Helical" evidence="14">
    <location>
        <begin position="223"/>
        <end position="246"/>
    </location>
</feature>
<keyword evidence="3 14" id="KW-0813">Transport</keyword>
<evidence type="ECO:0000256" key="4">
    <source>
        <dbReference type="ARBA" id="ARBA00022475"/>
    </source>
</evidence>
<dbReference type="FunFam" id="1.20.1730.10:FF:000002">
    <property type="entry name" value="Sodium/proline symporter"/>
    <property type="match status" value="1"/>
</dbReference>
<feature type="transmembrane region" description="Helical" evidence="14">
    <location>
        <begin position="192"/>
        <end position="217"/>
    </location>
</feature>
<dbReference type="InterPro" id="IPR018212">
    <property type="entry name" value="Na/solute_symporter_CS"/>
</dbReference>
<dbReference type="Proteomes" id="UP000075304">
    <property type="component" value="Unassembled WGS sequence"/>
</dbReference>
<evidence type="ECO:0000256" key="5">
    <source>
        <dbReference type="ARBA" id="ARBA00022692"/>
    </source>
</evidence>
<comment type="function">
    <text evidence="14">Catalyzes the sodium-dependent uptake of extracellular L-proline.</text>
</comment>
<gene>
    <name evidence="15" type="ORF">B4099_1787</name>
</gene>
<keyword evidence="6 14" id="KW-0769">Symport</keyword>
<feature type="transmembrane region" description="Helical" evidence="14">
    <location>
        <begin position="514"/>
        <end position="536"/>
    </location>
</feature>
<evidence type="ECO:0000313" key="16">
    <source>
        <dbReference type="Proteomes" id="UP000075304"/>
    </source>
</evidence>
<feature type="transmembrane region" description="Helical" evidence="14">
    <location>
        <begin position="381"/>
        <end position="414"/>
    </location>
</feature>
<feature type="transmembrane region" description="Helical" evidence="14">
    <location>
        <begin position="340"/>
        <end position="361"/>
    </location>
</feature>
<dbReference type="PROSITE" id="PS50283">
    <property type="entry name" value="NA_SOLUT_SYMP_3"/>
    <property type="match status" value="1"/>
</dbReference>
<comment type="similarity">
    <text evidence="2 13">Belongs to the sodium:solute symporter (SSF) (TC 2.A.21) family.</text>
</comment>
<dbReference type="AlphaFoldDB" id="A0A150KDZ3"/>
<comment type="caution">
    <text evidence="15">The sequence shown here is derived from an EMBL/GenBank/DDBJ whole genome shotgun (WGS) entry which is preliminary data.</text>
</comment>
<feature type="transmembrane region" description="Helical" evidence="14">
    <location>
        <begin position="489"/>
        <end position="508"/>
    </location>
</feature>
<reference evidence="15 16" key="1">
    <citation type="submission" date="2016-01" db="EMBL/GenBank/DDBJ databases">
        <title>Genome Sequences of Twelve Sporeforming Bacillus Species Isolated from Foods.</title>
        <authorList>
            <person name="Berendsen E.M."/>
            <person name="Wells-Bennik M.H."/>
            <person name="Krawcyk A.O."/>
            <person name="De Jong A."/>
            <person name="Holsappel S."/>
            <person name="Eijlander R.T."/>
            <person name="Kuipers O.P."/>
        </authorList>
    </citation>
    <scope>NUCLEOTIDE SEQUENCE [LARGE SCALE GENOMIC DNA]</scope>
    <source>
        <strain evidence="15 16">B4099</strain>
    </source>
</reference>
<keyword evidence="5 14" id="KW-0812">Transmembrane</keyword>
<dbReference type="NCBIfam" id="TIGR00813">
    <property type="entry name" value="sss"/>
    <property type="match status" value="1"/>
</dbReference>
<dbReference type="InterPro" id="IPR050277">
    <property type="entry name" value="Sodium:Solute_Symporter"/>
</dbReference>
<name>A0A150KDZ3_HEYCO</name>
<evidence type="ECO:0000256" key="8">
    <source>
        <dbReference type="ARBA" id="ARBA00023053"/>
    </source>
</evidence>
<organism evidence="15 16">
    <name type="scientific">Heyndrickxia coagulans</name>
    <name type="common">Weizmannia coagulans</name>
    <dbReference type="NCBI Taxonomy" id="1398"/>
    <lineage>
        <taxon>Bacteria</taxon>
        <taxon>Bacillati</taxon>
        <taxon>Bacillota</taxon>
        <taxon>Bacilli</taxon>
        <taxon>Bacillales</taxon>
        <taxon>Bacillaceae</taxon>
        <taxon>Heyndrickxia</taxon>
    </lineage>
</organism>
<dbReference type="Pfam" id="PF00474">
    <property type="entry name" value="SSF"/>
    <property type="match status" value="1"/>
</dbReference>